<name>A0A8X6XDH3_9ARAC</name>
<dbReference type="Proteomes" id="UP000886998">
    <property type="component" value="Unassembled WGS sequence"/>
</dbReference>
<organism evidence="1 2">
    <name type="scientific">Trichonephila inaurata madagascariensis</name>
    <dbReference type="NCBI Taxonomy" id="2747483"/>
    <lineage>
        <taxon>Eukaryota</taxon>
        <taxon>Metazoa</taxon>
        <taxon>Ecdysozoa</taxon>
        <taxon>Arthropoda</taxon>
        <taxon>Chelicerata</taxon>
        <taxon>Arachnida</taxon>
        <taxon>Araneae</taxon>
        <taxon>Araneomorphae</taxon>
        <taxon>Entelegynae</taxon>
        <taxon>Araneoidea</taxon>
        <taxon>Nephilidae</taxon>
        <taxon>Trichonephila</taxon>
        <taxon>Trichonephila inaurata</taxon>
    </lineage>
</organism>
<evidence type="ECO:0000313" key="1">
    <source>
        <dbReference type="EMBL" id="GFY51758.1"/>
    </source>
</evidence>
<protein>
    <submittedName>
        <fullName evidence="1">Uncharacterized protein</fullName>
    </submittedName>
</protein>
<evidence type="ECO:0000313" key="2">
    <source>
        <dbReference type="Proteomes" id="UP000886998"/>
    </source>
</evidence>
<proteinExistence type="predicted"/>
<gene>
    <name evidence="1" type="ORF">TNIN_186331</name>
</gene>
<comment type="caution">
    <text evidence="1">The sequence shown here is derived from an EMBL/GenBank/DDBJ whole genome shotgun (WGS) entry which is preliminary data.</text>
</comment>
<reference evidence="1" key="1">
    <citation type="submission" date="2020-08" db="EMBL/GenBank/DDBJ databases">
        <title>Multicomponent nature underlies the extraordinary mechanical properties of spider dragline silk.</title>
        <authorList>
            <person name="Kono N."/>
            <person name="Nakamura H."/>
            <person name="Mori M."/>
            <person name="Yoshida Y."/>
            <person name="Ohtoshi R."/>
            <person name="Malay A.D."/>
            <person name="Moran D.A.P."/>
            <person name="Tomita M."/>
            <person name="Numata K."/>
            <person name="Arakawa K."/>
        </authorList>
    </citation>
    <scope>NUCLEOTIDE SEQUENCE</scope>
</reference>
<accession>A0A8X6XDH3</accession>
<sequence length="75" mass="8522">MRASIGCDVGDLRYLDDTGLDHDDGLEGLSPLRDFLVETLHRRLLSTLRFSPIDPQNNFEPIVPLGLHYTTVEKR</sequence>
<keyword evidence="2" id="KW-1185">Reference proteome</keyword>
<dbReference type="EMBL" id="BMAV01008300">
    <property type="protein sequence ID" value="GFY51758.1"/>
    <property type="molecule type" value="Genomic_DNA"/>
</dbReference>
<dbReference type="AlphaFoldDB" id="A0A8X6XDH3"/>